<evidence type="ECO:0000313" key="3">
    <source>
        <dbReference type="Proteomes" id="UP000256269"/>
    </source>
</evidence>
<sequence length="150" mass="16490">MSAHPQQAQEPRLSYLVGRLDRALRLLIEDAVRPHGLTVPQYTTLSVLQRQTGLSNAQLARRAMTTPQSMSEVLAALTKAGLIRREADPTHGRIMRTELTPAGEAVLARIEPLINEIEARMLAELATGDRERLPGLLRSCVRMLSSGSES</sequence>
<dbReference type="PANTHER" id="PTHR33164:SF43">
    <property type="entry name" value="HTH-TYPE TRANSCRIPTIONAL REPRESSOR YETL"/>
    <property type="match status" value="1"/>
</dbReference>
<dbReference type="Proteomes" id="UP000256269">
    <property type="component" value="Unassembled WGS sequence"/>
</dbReference>
<dbReference type="PROSITE" id="PS50995">
    <property type="entry name" value="HTH_MARR_2"/>
    <property type="match status" value="1"/>
</dbReference>
<dbReference type="Pfam" id="PF12802">
    <property type="entry name" value="MarR_2"/>
    <property type="match status" value="1"/>
</dbReference>
<dbReference type="InterPro" id="IPR036390">
    <property type="entry name" value="WH_DNA-bd_sf"/>
</dbReference>
<organism evidence="2 3">
    <name type="scientific">Kutzneria buriramensis</name>
    <dbReference type="NCBI Taxonomy" id="1045776"/>
    <lineage>
        <taxon>Bacteria</taxon>
        <taxon>Bacillati</taxon>
        <taxon>Actinomycetota</taxon>
        <taxon>Actinomycetes</taxon>
        <taxon>Pseudonocardiales</taxon>
        <taxon>Pseudonocardiaceae</taxon>
        <taxon>Kutzneria</taxon>
    </lineage>
</organism>
<feature type="domain" description="HTH marR-type" evidence="1">
    <location>
        <begin position="10"/>
        <end position="142"/>
    </location>
</feature>
<accession>A0A3E0HQI4</accession>
<dbReference type="GO" id="GO:0006950">
    <property type="term" value="P:response to stress"/>
    <property type="evidence" value="ECO:0007669"/>
    <property type="project" value="TreeGrafter"/>
</dbReference>
<name>A0A3E0HQI4_9PSEU</name>
<protein>
    <submittedName>
        <fullName evidence="2">DNA-binding MarR family transcriptional regulator</fullName>
    </submittedName>
</protein>
<dbReference type="GO" id="GO:0003700">
    <property type="term" value="F:DNA-binding transcription factor activity"/>
    <property type="evidence" value="ECO:0007669"/>
    <property type="project" value="InterPro"/>
</dbReference>
<reference evidence="2 3" key="1">
    <citation type="submission" date="2018-08" db="EMBL/GenBank/DDBJ databases">
        <title>Genomic Encyclopedia of Archaeal and Bacterial Type Strains, Phase II (KMG-II): from individual species to whole genera.</title>
        <authorList>
            <person name="Goeker M."/>
        </authorList>
    </citation>
    <scope>NUCLEOTIDE SEQUENCE [LARGE SCALE GENOMIC DNA]</scope>
    <source>
        <strain evidence="2 3">DSM 45791</strain>
    </source>
</reference>
<keyword evidence="2" id="KW-0238">DNA-binding</keyword>
<dbReference type="GO" id="GO:0003677">
    <property type="term" value="F:DNA binding"/>
    <property type="evidence" value="ECO:0007669"/>
    <property type="project" value="UniProtKB-KW"/>
</dbReference>
<dbReference type="PANTHER" id="PTHR33164">
    <property type="entry name" value="TRANSCRIPTIONAL REGULATOR, MARR FAMILY"/>
    <property type="match status" value="1"/>
</dbReference>
<proteinExistence type="predicted"/>
<dbReference type="Gene3D" id="1.10.10.10">
    <property type="entry name" value="Winged helix-like DNA-binding domain superfamily/Winged helix DNA-binding domain"/>
    <property type="match status" value="1"/>
</dbReference>
<dbReference type="InterPro" id="IPR039422">
    <property type="entry name" value="MarR/SlyA-like"/>
</dbReference>
<dbReference type="InterPro" id="IPR036388">
    <property type="entry name" value="WH-like_DNA-bd_sf"/>
</dbReference>
<comment type="caution">
    <text evidence="2">The sequence shown here is derived from an EMBL/GenBank/DDBJ whole genome shotgun (WGS) entry which is preliminary data.</text>
</comment>
<gene>
    <name evidence="2" type="ORF">BCF44_105537</name>
</gene>
<dbReference type="RefSeq" id="WP_170217587.1">
    <property type="nucleotide sequence ID" value="NZ_CP144375.1"/>
</dbReference>
<dbReference type="EMBL" id="QUNO01000005">
    <property type="protein sequence ID" value="REH48678.1"/>
    <property type="molecule type" value="Genomic_DNA"/>
</dbReference>
<dbReference type="SMART" id="SM00347">
    <property type="entry name" value="HTH_MARR"/>
    <property type="match status" value="1"/>
</dbReference>
<dbReference type="SUPFAM" id="SSF46785">
    <property type="entry name" value="Winged helix' DNA-binding domain"/>
    <property type="match status" value="1"/>
</dbReference>
<dbReference type="AlphaFoldDB" id="A0A3E0HQI4"/>
<dbReference type="InterPro" id="IPR000835">
    <property type="entry name" value="HTH_MarR-typ"/>
</dbReference>
<keyword evidence="3" id="KW-1185">Reference proteome</keyword>
<evidence type="ECO:0000313" key="2">
    <source>
        <dbReference type="EMBL" id="REH48678.1"/>
    </source>
</evidence>
<evidence type="ECO:0000259" key="1">
    <source>
        <dbReference type="PROSITE" id="PS50995"/>
    </source>
</evidence>